<reference evidence="4" key="1">
    <citation type="journal article" date="2013" name="Nature">
        <title>Pan genome of the phytoplankton Emiliania underpins its global distribution.</title>
        <authorList>
            <person name="Read B.A."/>
            <person name="Kegel J."/>
            <person name="Klute M.J."/>
            <person name="Kuo A."/>
            <person name="Lefebvre S.C."/>
            <person name="Maumus F."/>
            <person name="Mayer C."/>
            <person name="Miller J."/>
            <person name="Monier A."/>
            <person name="Salamov A."/>
            <person name="Young J."/>
            <person name="Aguilar M."/>
            <person name="Claverie J.M."/>
            <person name="Frickenhaus S."/>
            <person name="Gonzalez K."/>
            <person name="Herman E.K."/>
            <person name="Lin Y.C."/>
            <person name="Napier J."/>
            <person name="Ogata H."/>
            <person name="Sarno A.F."/>
            <person name="Shmutz J."/>
            <person name="Schroeder D."/>
            <person name="de Vargas C."/>
            <person name="Verret F."/>
            <person name="von Dassow P."/>
            <person name="Valentin K."/>
            <person name="Van de Peer Y."/>
            <person name="Wheeler G."/>
            <person name="Dacks J.B."/>
            <person name="Delwiche C.F."/>
            <person name="Dyhrman S.T."/>
            <person name="Glockner G."/>
            <person name="John U."/>
            <person name="Richards T."/>
            <person name="Worden A.Z."/>
            <person name="Zhang X."/>
            <person name="Grigoriev I.V."/>
            <person name="Allen A.E."/>
            <person name="Bidle K."/>
            <person name="Borodovsky M."/>
            <person name="Bowler C."/>
            <person name="Brownlee C."/>
            <person name="Cock J.M."/>
            <person name="Elias M."/>
            <person name="Gladyshev V.N."/>
            <person name="Groth M."/>
            <person name="Guda C."/>
            <person name="Hadaegh A."/>
            <person name="Iglesias-Rodriguez M.D."/>
            <person name="Jenkins J."/>
            <person name="Jones B.M."/>
            <person name="Lawson T."/>
            <person name="Leese F."/>
            <person name="Lindquist E."/>
            <person name="Lobanov A."/>
            <person name="Lomsadze A."/>
            <person name="Malik S.B."/>
            <person name="Marsh M.E."/>
            <person name="Mackinder L."/>
            <person name="Mock T."/>
            <person name="Mueller-Roeber B."/>
            <person name="Pagarete A."/>
            <person name="Parker M."/>
            <person name="Probert I."/>
            <person name="Quesneville H."/>
            <person name="Raines C."/>
            <person name="Rensing S.A."/>
            <person name="Riano-Pachon D.M."/>
            <person name="Richier S."/>
            <person name="Rokitta S."/>
            <person name="Shiraiwa Y."/>
            <person name="Soanes D.M."/>
            <person name="van der Giezen M."/>
            <person name="Wahlund T.M."/>
            <person name="Williams B."/>
            <person name="Wilson W."/>
            <person name="Wolfe G."/>
            <person name="Wurch L.L."/>
        </authorList>
    </citation>
    <scope>NUCLEOTIDE SEQUENCE</scope>
</reference>
<keyword evidence="2" id="KW-0732">Signal</keyword>
<dbReference type="PANTHER" id="PTHR30344:SF1">
    <property type="entry name" value="6-PHOSPHOGLUCONOLACTONASE"/>
    <property type="match status" value="1"/>
</dbReference>
<feature type="signal peptide" evidence="2">
    <location>
        <begin position="1"/>
        <end position="19"/>
    </location>
</feature>
<keyword evidence="4" id="KW-1185">Reference proteome</keyword>
<dbReference type="InterPro" id="IPR011045">
    <property type="entry name" value="N2O_reductase_N"/>
</dbReference>
<dbReference type="GO" id="GO:0017057">
    <property type="term" value="F:6-phosphogluconolactonase activity"/>
    <property type="evidence" value="ECO:0007669"/>
    <property type="project" value="TreeGrafter"/>
</dbReference>
<evidence type="ECO:0008006" key="5">
    <source>
        <dbReference type="Google" id="ProtNLM"/>
    </source>
</evidence>
<dbReference type="AlphaFoldDB" id="A0A0D3KNU3"/>
<dbReference type="KEGG" id="ehx:EMIHUDRAFT_440404"/>
<dbReference type="GeneID" id="17282698"/>
<evidence type="ECO:0000313" key="4">
    <source>
        <dbReference type="Proteomes" id="UP000013827"/>
    </source>
</evidence>
<sequence>MTLYIRWFALAALVAGTAGDKIQTTPNERDTLFAPTAPSPGPAPLLDRVLLVGLYKDRGSSIKSYALSDDGSLTSIGDSNAGGNPSWIAAAGPRGEGTLTSLLTVSETGNTVASLSLGCDGKVTETSRVSSQGAGPVHLATDPLGEHAFVANYGGGTVAVLPVTQGGDSAVSLGEATQTVDFGASAHAHSTYLSGGGVYVPTLGLDQVQQLTFEGGKLSKAHEPLSVPQDQGPRHLAFHPTLPLAVLANEGNGTTQPTIELLGVDAAQGLSTIATYEASGPYSPPDLYPAEVLFSPGGSFVLVSVRDASTQKRDGIAVFQVGAESLTFKDYTAVGHYPRSMTLTKTGSQAGLLIVGNQKDNSLTLLNFDLASGALHKAAEDLPLGDSPAFVGIFETAKGCAAQATLV</sequence>
<protein>
    <recommendedName>
        <fullName evidence="5">6-phosphogluconolactonase</fullName>
    </recommendedName>
</protein>
<evidence type="ECO:0000256" key="1">
    <source>
        <dbReference type="ARBA" id="ARBA00005564"/>
    </source>
</evidence>
<evidence type="ECO:0000256" key="2">
    <source>
        <dbReference type="SAM" id="SignalP"/>
    </source>
</evidence>
<dbReference type="EnsemblProtists" id="EOD37428">
    <property type="protein sequence ID" value="EOD37428"/>
    <property type="gene ID" value="EMIHUDRAFT_440404"/>
</dbReference>
<name>A0A0D3KNU3_EMIH1</name>
<organism evidence="3 4">
    <name type="scientific">Emiliania huxleyi (strain CCMP1516)</name>
    <dbReference type="NCBI Taxonomy" id="280463"/>
    <lineage>
        <taxon>Eukaryota</taxon>
        <taxon>Haptista</taxon>
        <taxon>Haptophyta</taxon>
        <taxon>Prymnesiophyceae</taxon>
        <taxon>Isochrysidales</taxon>
        <taxon>Noelaerhabdaceae</taxon>
        <taxon>Emiliania</taxon>
    </lineage>
</organism>
<feature type="chain" id="PRO_5044221483" description="6-phosphogluconolactonase" evidence="2">
    <location>
        <begin position="20"/>
        <end position="407"/>
    </location>
</feature>
<reference evidence="3" key="2">
    <citation type="submission" date="2024-10" db="UniProtKB">
        <authorList>
            <consortium name="EnsemblProtists"/>
        </authorList>
    </citation>
    <scope>IDENTIFICATION</scope>
</reference>
<dbReference type="InterPro" id="IPR050282">
    <property type="entry name" value="Cycloisomerase_2"/>
</dbReference>
<dbReference type="Gene3D" id="2.130.10.10">
    <property type="entry name" value="YVTN repeat-like/Quinoprotein amine dehydrogenase"/>
    <property type="match status" value="1"/>
</dbReference>
<dbReference type="Pfam" id="PF10282">
    <property type="entry name" value="Lactonase"/>
    <property type="match status" value="1"/>
</dbReference>
<dbReference type="SUPFAM" id="SSF50974">
    <property type="entry name" value="Nitrous oxide reductase, N-terminal domain"/>
    <property type="match status" value="1"/>
</dbReference>
<dbReference type="InterPro" id="IPR015943">
    <property type="entry name" value="WD40/YVTN_repeat-like_dom_sf"/>
</dbReference>
<dbReference type="PANTHER" id="PTHR30344">
    <property type="entry name" value="6-PHOSPHOGLUCONOLACTONASE-RELATED"/>
    <property type="match status" value="1"/>
</dbReference>
<dbReference type="Proteomes" id="UP000013827">
    <property type="component" value="Unassembled WGS sequence"/>
</dbReference>
<dbReference type="PaxDb" id="2903-EOD37428"/>
<dbReference type="HOGENOM" id="CLU_038716_5_1_1"/>
<dbReference type="RefSeq" id="XP_005789857.1">
    <property type="nucleotide sequence ID" value="XM_005789800.1"/>
</dbReference>
<accession>A0A0D3KNU3</accession>
<dbReference type="InterPro" id="IPR019405">
    <property type="entry name" value="Lactonase_7-beta_prop"/>
</dbReference>
<evidence type="ECO:0000313" key="3">
    <source>
        <dbReference type="EnsemblProtists" id="EOD37428"/>
    </source>
</evidence>
<comment type="similarity">
    <text evidence="1">Belongs to the cycloisomerase 2 family.</text>
</comment>
<proteinExistence type="inferred from homology"/>